<dbReference type="OrthoDB" id="5413269at2759"/>
<dbReference type="Proteomes" id="UP000007115">
    <property type="component" value="Unassembled WGS sequence"/>
</dbReference>
<protein>
    <submittedName>
        <fullName evidence="1">Uncharacterized protein</fullName>
    </submittedName>
</protein>
<dbReference type="VEuPathDB" id="FungiDB:TRIVIDRAFT_91371"/>
<sequence>MPNTISITIKNRSTANQAFLLFQALPNPSNIPADEVFTNVYQRSPTLGGNASDQVTFQITNEYYGIYGTNTASADQKVKISTSGSAKATLQSTPSSGAVNGSTFHLSTIGGDGISPTFKATEQTTTAQGAFTIQSDGTFDVQNKGNIYLGVGATDPKTKTVIPIQTYKAQPNVTTVLYPVVKYYVAFGHYEPGTVVKKTEMGKVLILDFTGISLNDVTFTLNDHNEYIIDPALAESNLVWSTESFA</sequence>
<dbReference type="AlphaFoldDB" id="G9MU46"/>
<dbReference type="OMA" id="FEMTDEF"/>
<accession>G9MU46</accession>
<reference evidence="1 2" key="1">
    <citation type="journal article" date="2011" name="Genome Biol.">
        <title>Comparative genome sequence analysis underscores mycoparasitism as the ancestral life style of Trichoderma.</title>
        <authorList>
            <person name="Kubicek C.P."/>
            <person name="Herrera-Estrella A."/>
            <person name="Seidl-Seiboth V."/>
            <person name="Martinez D.A."/>
            <person name="Druzhinina I.S."/>
            <person name="Thon M."/>
            <person name="Zeilinger S."/>
            <person name="Casas-Flores S."/>
            <person name="Horwitz B.A."/>
            <person name="Mukherjee P.K."/>
            <person name="Mukherjee M."/>
            <person name="Kredics L."/>
            <person name="Alcaraz L.D."/>
            <person name="Aerts A."/>
            <person name="Antal Z."/>
            <person name="Atanasova L."/>
            <person name="Cervantes-Badillo M.G."/>
            <person name="Challacombe J."/>
            <person name="Chertkov O."/>
            <person name="McCluskey K."/>
            <person name="Coulpier F."/>
            <person name="Deshpande N."/>
            <person name="von Doehren H."/>
            <person name="Ebbole D.J."/>
            <person name="Esquivel-Naranjo E.U."/>
            <person name="Fekete E."/>
            <person name="Flipphi M."/>
            <person name="Glaser F."/>
            <person name="Gomez-Rodriguez E.Y."/>
            <person name="Gruber S."/>
            <person name="Han C."/>
            <person name="Henrissat B."/>
            <person name="Hermosa R."/>
            <person name="Hernandez-Onate M."/>
            <person name="Karaffa L."/>
            <person name="Kosti I."/>
            <person name="Le Crom S."/>
            <person name="Lindquist E."/>
            <person name="Lucas S."/>
            <person name="Luebeck M."/>
            <person name="Luebeck P.S."/>
            <person name="Margeot A."/>
            <person name="Metz B."/>
            <person name="Misra M."/>
            <person name="Nevalainen H."/>
            <person name="Omann M."/>
            <person name="Packer N."/>
            <person name="Perrone G."/>
            <person name="Uresti-Rivera E.E."/>
            <person name="Salamov A."/>
            <person name="Schmoll M."/>
            <person name="Seiboth B."/>
            <person name="Shapiro H."/>
            <person name="Sukno S."/>
            <person name="Tamayo-Ramos J.A."/>
            <person name="Tisch D."/>
            <person name="Wiest A."/>
            <person name="Wilkinson H.H."/>
            <person name="Zhang M."/>
            <person name="Coutinho P.M."/>
            <person name="Kenerley C.M."/>
            <person name="Monte E."/>
            <person name="Baker S.E."/>
            <person name="Grigoriev I.V."/>
        </authorList>
    </citation>
    <scope>NUCLEOTIDE SEQUENCE [LARGE SCALE GENOMIC DNA]</scope>
    <source>
        <strain evidence="2">Gv29-8 / FGSC 10586</strain>
    </source>
</reference>
<name>G9MU46_HYPVG</name>
<dbReference type="HOGENOM" id="CLU_083352_1_0_1"/>
<organism evidence="1 2">
    <name type="scientific">Hypocrea virens (strain Gv29-8 / FGSC 10586)</name>
    <name type="common">Gliocladium virens</name>
    <name type="synonym">Trichoderma virens</name>
    <dbReference type="NCBI Taxonomy" id="413071"/>
    <lineage>
        <taxon>Eukaryota</taxon>
        <taxon>Fungi</taxon>
        <taxon>Dikarya</taxon>
        <taxon>Ascomycota</taxon>
        <taxon>Pezizomycotina</taxon>
        <taxon>Sordariomycetes</taxon>
        <taxon>Hypocreomycetidae</taxon>
        <taxon>Hypocreales</taxon>
        <taxon>Hypocreaceae</taxon>
        <taxon>Trichoderma</taxon>
    </lineage>
</organism>
<keyword evidence="2" id="KW-1185">Reference proteome</keyword>
<dbReference type="InParanoid" id="G9MU46"/>
<evidence type="ECO:0000313" key="2">
    <source>
        <dbReference type="Proteomes" id="UP000007115"/>
    </source>
</evidence>
<dbReference type="EMBL" id="ABDF02000042">
    <property type="protein sequence ID" value="EHK22034.1"/>
    <property type="molecule type" value="Genomic_DNA"/>
</dbReference>
<proteinExistence type="predicted"/>
<dbReference type="GeneID" id="25798992"/>
<evidence type="ECO:0000313" key="1">
    <source>
        <dbReference type="EMBL" id="EHK22034.1"/>
    </source>
</evidence>
<dbReference type="eggNOG" id="ENOG502RP6K">
    <property type="taxonomic scope" value="Eukaryota"/>
</dbReference>
<gene>
    <name evidence="1" type="ORF">TRIVIDRAFT_91371</name>
</gene>
<comment type="caution">
    <text evidence="1">The sequence shown here is derived from an EMBL/GenBank/DDBJ whole genome shotgun (WGS) entry which is preliminary data.</text>
</comment>
<dbReference type="STRING" id="413071.G9MU46"/>
<dbReference type="RefSeq" id="XP_013956227.1">
    <property type="nucleotide sequence ID" value="XM_014100752.1"/>
</dbReference>